<evidence type="ECO:0000313" key="2">
    <source>
        <dbReference type="Ensembl" id="ENSPANP00000057942.1"/>
    </source>
</evidence>
<feature type="region of interest" description="Disordered" evidence="1">
    <location>
        <begin position="1"/>
        <end position="33"/>
    </location>
</feature>
<reference evidence="2" key="2">
    <citation type="submission" date="2025-08" db="UniProtKB">
        <authorList>
            <consortium name="Ensembl"/>
        </authorList>
    </citation>
    <scope>IDENTIFICATION</scope>
</reference>
<evidence type="ECO:0000313" key="3">
    <source>
        <dbReference type="Proteomes" id="UP000028761"/>
    </source>
</evidence>
<evidence type="ECO:0000256" key="1">
    <source>
        <dbReference type="SAM" id="MobiDB-lite"/>
    </source>
</evidence>
<sequence length="181" mass="18848">MAGCSSQALSRGEAVEARQEFESGGGPAVLGDPTHPSQLLARVLSPSLPLACGAHRLLLVQGPPELALARSRLSLHTYLQADGAGSGLGQPGKGLPQCSGELKGFSSAARVDAEAEEAPRARAASKLSPLTVTKKNEQWPIWNGLCEDACCSRGGTAGVACFTSQREPETSRSLIPFQVDR</sequence>
<dbReference type="Proteomes" id="UP000028761">
    <property type="component" value="Chromosome 15"/>
</dbReference>
<accession>A0A8I5P108</accession>
<reference evidence="2" key="3">
    <citation type="submission" date="2025-09" db="UniProtKB">
        <authorList>
            <consortium name="Ensembl"/>
        </authorList>
    </citation>
    <scope>IDENTIFICATION</scope>
</reference>
<keyword evidence="3" id="KW-1185">Reference proteome</keyword>
<dbReference type="GeneTree" id="ENSGT00980000202150"/>
<proteinExistence type="predicted"/>
<dbReference type="AlphaFoldDB" id="A0A8I5P108"/>
<organism evidence="2 3">
    <name type="scientific">Papio anubis</name>
    <name type="common">Olive baboon</name>
    <dbReference type="NCBI Taxonomy" id="9555"/>
    <lineage>
        <taxon>Eukaryota</taxon>
        <taxon>Metazoa</taxon>
        <taxon>Chordata</taxon>
        <taxon>Craniata</taxon>
        <taxon>Vertebrata</taxon>
        <taxon>Euteleostomi</taxon>
        <taxon>Mammalia</taxon>
        <taxon>Eutheria</taxon>
        <taxon>Euarchontoglires</taxon>
        <taxon>Primates</taxon>
        <taxon>Haplorrhini</taxon>
        <taxon>Catarrhini</taxon>
        <taxon>Cercopithecidae</taxon>
        <taxon>Cercopithecinae</taxon>
        <taxon>Papio</taxon>
    </lineage>
</organism>
<dbReference type="OMA" id="THACRSS"/>
<dbReference type="Ensembl" id="ENSPANT00000072056.1">
    <property type="protein sequence ID" value="ENSPANP00000057942.1"/>
    <property type="gene ID" value="ENSPANG00000044812.1"/>
</dbReference>
<name>A0A8I5P108_PAPAN</name>
<protein>
    <submittedName>
        <fullName evidence="2">Uncharacterized protein</fullName>
    </submittedName>
</protein>
<reference evidence="2 3" key="1">
    <citation type="submission" date="2012-03" db="EMBL/GenBank/DDBJ databases">
        <title>Whole Genome Assembly of Papio anubis.</title>
        <authorList>
            <person name="Liu Y.L."/>
            <person name="Abraham K.A."/>
            <person name="Akbar H.A."/>
            <person name="Ali S.A."/>
            <person name="Anosike U.A."/>
            <person name="Aqrawi P.A."/>
            <person name="Arias F.A."/>
            <person name="Attaway T.A."/>
            <person name="Awwad R.A."/>
            <person name="Babu C.B."/>
            <person name="Bandaranaike D.B."/>
            <person name="Battles P.B."/>
            <person name="Bell A.B."/>
            <person name="Beltran B.B."/>
            <person name="Berhane-Mersha D.B."/>
            <person name="Bess C.B."/>
            <person name="Bickham C.B."/>
            <person name="Bolden T.B."/>
            <person name="Carter K.C."/>
            <person name="Chau D.C."/>
            <person name="Chavez A.C."/>
            <person name="Clerc-Blankenburg K.C."/>
            <person name="Coyle M.C."/>
            <person name="Dao M.D."/>
            <person name="Davila M.L.D."/>
            <person name="Davy-Carroll L.D."/>
            <person name="Denson S.D."/>
            <person name="Dinh H.D."/>
            <person name="Fernandez S.F."/>
            <person name="Fernando P.F."/>
            <person name="Forbes L.F."/>
            <person name="Francis C.F."/>
            <person name="Francisco L.F."/>
            <person name="Fu Q.F."/>
            <person name="Garcia-Iii R.G."/>
            <person name="Garrett T.G."/>
            <person name="Gross S.G."/>
            <person name="Gubbala S.G."/>
            <person name="Hirani K.H."/>
            <person name="Hogues M.H."/>
            <person name="Hollins B.H."/>
            <person name="Jackson L.J."/>
            <person name="Javaid M.J."/>
            <person name="Jhangiani S.J."/>
            <person name="Johnson A.J."/>
            <person name="Johnson B.J."/>
            <person name="Jones J.J."/>
            <person name="Joshi V.J."/>
            <person name="Kalu J.K."/>
            <person name="Khan N.K."/>
            <person name="Korchina V.K."/>
            <person name="Kovar C.K."/>
            <person name="Lago L.L."/>
            <person name="Lara F.L."/>
            <person name="Le T.-K.L."/>
            <person name="Lee S.L."/>
            <person name="Legall-Iii F.L."/>
            <person name="Lemon S.L."/>
            <person name="Liu J.L."/>
            <person name="Liu Y.-S.L."/>
            <person name="Liyanage D.L."/>
            <person name="Lopez J.L."/>
            <person name="Lorensuhewa L.L."/>
            <person name="Mata R.M."/>
            <person name="Mathew T.M."/>
            <person name="Mercado C.M."/>
            <person name="Mercado I.M."/>
            <person name="Morales K.M."/>
            <person name="Morgan M.M."/>
            <person name="Munidasa M.M."/>
            <person name="Ngo D.N."/>
            <person name="Nguyen L.N."/>
            <person name="Nguyen T.N."/>
            <person name="Nguyen N.N."/>
            <person name="Obregon M.O."/>
            <person name="Okwuonu G.O."/>
            <person name="Ongeri F.O."/>
            <person name="Onwere C.O."/>
            <person name="Osifeso I.O."/>
            <person name="Parra A.P."/>
            <person name="Patil S.P."/>
            <person name="Perez A.P."/>
            <person name="Perez Y.P."/>
            <person name="Pham C.P."/>
            <person name="Pu L.-L.P."/>
            <person name="Puazo M.P."/>
            <person name="Quiroz J.Q."/>
            <person name="Rouhana J.R."/>
            <person name="Ruiz M.R."/>
            <person name="Ruiz S.-J.R."/>
            <person name="Saada N.S."/>
            <person name="Santibanez J.S."/>
            <person name="Scheel M.S."/>
            <person name="Schneider B.S."/>
            <person name="Simmons D.S."/>
            <person name="Sisson I.S."/>
            <person name="Tang L.-Y.T."/>
            <person name="Thornton R.T."/>
            <person name="Tisius J.T."/>
            <person name="Toledanes G.T."/>
            <person name="Trejos Z.T."/>
            <person name="Usmani K.U."/>
            <person name="Varghese R.V."/>
            <person name="Vattathil S.V."/>
            <person name="Vee V.V."/>
            <person name="Walker D.W."/>
            <person name="Weissenberger G.W."/>
            <person name="White C.W."/>
            <person name="Williams A.W."/>
            <person name="Woodworth J.W."/>
            <person name="Wright R.W."/>
            <person name="Zhu Y.Z."/>
            <person name="Han Y.H."/>
            <person name="Newsham I.N."/>
            <person name="Nazareth L.N."/>
            <person name="Worley K.W."/>
            <person name="Muzny D.M."/>
            <person name="Rogers J.R."/>
            <person name="Gibbs R.G."/>
        </authorList>
    </citation>
    <scope>NUCLEOTIDE SEQUENCE [LARGE SCALE GENOMIC DNA]</scope>
</reference>